<accession>A0A225W0P4</accession>
<dbReference type="PROSITE" id="PS50013">
    <property type="entry name" value="CHROMO_2"/>
    <property type="match status" value="1"/>
</dbReference>
<evidence type="ECO:0000259" key="2">
    <source>
        <dbReference type="PROSITE" id="PS50994"/>
    </source>
</evidence>
<evidence type="ECO:0000313" key="4">
    <source>
        <dbReference type="Proteomes" id="UP000198211"/>
    </source>
</evidence>
<keyword evidence="4" id="KW-1185">Reference proteome</keyword>
<dbReference type="AlphaFoldDB" id="A0A225W0P4"/>
<evidence type="ECO:0000313" key="3">
    <source>
        <dbReference type="EMBL" id="OWZ10597.1"/>
    </source>
</evidence>
<dbReference type="GO" id="GO:0003676">
    <property type="term" value="F:nucleic acid binding"/>
    <property type="evidence" value="ECO:0007669"/>
    <property type="project" value="InterPro"/>
</dbReference>
<dbReference type="PROSITE" id="PS50994">
    <property type="entry name" value="INTEGRASE"/>
    <property type="match status" value="1"/>
</dbReference>
<dbReference type="SUPFAM" id="SSF53098">
    <property type="entry name" value="Ribonuclease H-like"/>
    <property type="match status" value="1"/>
</dbReference>
<dbReference type="Proteomes" id="UP000198211">
    <property type="component" value="Unassembled WGS sequence"/>
</dbReference>
<reference evidence="4" key="1">
    <citation type="submission" date="2017-03" db="EMBL/GenBank/DDBJ databases">
        <title>Phytopthora megakarya and P. palmivora, two closely related causual agents of cacao black pod achieved similar genome size and gene model numbers by different mechanisms.</title>
        <authorList>
            <person name="Ali S."/>
            <person name="Shao J."/>
            <person name="Larry D.J."/>
            <person name="Kronmiller B."/>
            <person name="Shen D."/>
            <person name="Strem M.D."/>
            <person name="Melnick R.L."/>
            <person name="Guiltinan M.J."/>
            <person name="Tyler B.M."/>
            <person name="Meinhardt L.W."/>
            <person name="Bailey B.A."/>
        </authorList>
    </citation>
    <scope>NUCLEOTIDE SEQUENCE [LARGE SCALE GENOMIC DNA]</scope>
    <source>
        <strain evidence="4">zdho120</strain>
    </source>
</reference>
<dbReference type="GO" id="GO:0015074">
    <property type="term" value="P:DNA integration"/>
    <property type="evidence" value="ECO:0007669"/>
    <property type="project" value="InterPro"/>
</dbReference>
<dbReference type="InterPro" id="IPR000953">
    <property type="entry name" value="Chromo/chromo_shadow_dom"/>
</dbReference>
<dbReference type="InterPro" id="IPR016197">
    <property type="entry name" value="Chromo-like_dom_sf"/>
</dbReference>
<evidence type="ECO:0000259" key="1">
    <source>
        <dbReference type="PROSITE" id="PS50013"/>
    </source>
</evidence>
<name>A0A225W0P4_9STRA</name>
<gene>
    <name evidence="3" type="ORF">PHMEG_00016534</name>
</gene>
<dbReference type="InterPro" id="IPR001584">
    <property type="entry name" value="Integrase_cat-core"/>
</dbReference>
<dbReference type="InterPro" id="IPR050951">
    <property type="entry name" value="Retrovirus_Pol_polyprotein"/>
</dbReference>
<proteinExistence type="predicted"/>
<dbReference type="Gene3D" id="3.30.420.10">
    <property type="entry name" value="Ribonuclease H-like superfamily/Ribonuclease H"/>
    <property type="match status" value="1"/>
</dbReference>
<protein>
    <recommendedName>
        <fullName evidence="5">Integrase catalytic domain-containing protein</fullName>
    </recommendedName>
</protein>
<comment type="caution">
    <text evidence="3">The sequence shown here is derived from an EMBL/GenBank/DDBJ whole genome shotgun (WGS) entry which is preliminary data.</text>
</comment>
<dbReference type="InterPro" id="IPR036397">
    <property type="entry name" value="RNaseH_sf"/>
</dbReference>
<organism evidence="3 4">
    <name type="scientific">Phytophthora megakarya</name>
    <dbReference type="NCBI Taxonomy" id="4795"/>
    <lineage>
        <taxon>Eukaryota</taxon>
        <taxon>Sar</taxon>
        <taxon>Stramenopiles</taxon>
        <taxon>Oomycota</taxon>
        <taxon>Peronosporomycetes</taxon>
        <taxon>Peronosporales</taxon>
        <taxon>Peronosporaceae</taxon>
        <taxon>Phytophthora</taxon>
    </lineage>
</organism>
<sequence>MWCARYGIPEVLVSDQGAHFRNEVMKHLGAHLKVEQVFSPVYTPWLNGTVERLNKDFLQVSRHTRVPYLFPALQANLNHTPVQSLGGHAPVELFIGLPASSPLEVLDAKEAKRVQDMATHKGSTVNFDADDFVLWSRIDQRLPNNKLLGQWISPFKVIEAKPHTFAIHHLISGRQYEVHASRLKYYADADLNQTAELMESVASQGMLLGGDAICDHRFNQALQRWELLVSWMGLQAIENSWEPLTILSQDVPNKVLEYAMPSDDADLLEQVE</sequence>
<dbReference type="OrthoDB" id="1903608at2759"/>
<dbReference type="Gene3D" id="2.40.50.40">
    <property type="match status" value="1"/>
</dbReference>
<dbReference type="PANTHER" id="PTHR37984">
    <property type="entry name" value="PROTEIN CBG26694"/>
    <property type="match status" value="1"/>
</dbReference>
<feature type="domain" description="Integrase catalytic" evidence="2">
    <location>
        <begin position="1"/>
        <end position="110"/>
    </location>
</feature>
<evidence type="ECO:0008006" key="5">
    <source>
        <dbReference type="Google" id="ProtNLM"/>
    </source>
</evidence>
<dbReference type="EMBL" id="NBNE01002397">
    <property type="protein sequence ID" value="OWZ10597.1"/>
    <property type="molecule type" value="Genomic_DNA"/>
</dbReference>
<dbReference type="InterPro" id="IPR012337">
    <property type="entry name" value="RNaseH-like_sf"/>
</dbReference>
<feature type="domain" description="Chromo" evidence="1">
    <location>
        <begin position="201"/>
        <end position="258"/>
    </location>
</feature>
<dbReference type="PANTHER" id="PTHR37984:SF5">
    <property type="entry name" value="PROTEIN NYNRIN-LIKE"/>
    <property type="match status" value="1"/>
</dbReference>
<dbReference type="SUPFAM" id="SSF54160">
    <property type="entry name" value="Chromo domain-like"/>
    <property type="match status" value="1"/>
</dbReference>